<feature type="compositionally biased region" description="Pro residues" evidence="1">
    <location>
        <begin position="270"/>
        <end position="280"/>
    </location>
</feature>
<comment type="caution">
    <text evidence="3">The sequence shown here is derived from an EMBL/GenBank/DDBJ whole genome shotgun (WGS) entry which is preliminary data.</text>
</comment>
<feature type="region of interest" description="Disordered" evidence="1">
    <location>
        <begin position="497"/>
        <end position="522"/>
    </location>
</feature>
<dbReference type="Gene3D" id="1.10.10.60">
    <property type="entry name" value="Homeodomain-like"/>
    <property type="match status" value="2"/>
</dbReference>
<proteinExistence type="predicted"/>
<dbReference type="InterPro" id="IPR017884">
    <property type="entry name" value="SANT_dom"/>
</dbReference>
<organism evidence="3 4">
    <name type="scientific">Kockovaella imperatae</name>
    <dbReference type="NCBI Taxonomy" id="4999"/>
    <lineage>
        <taxon>Eukaryota</taxon>
        <taxon>Fungi</taxon>
        <taxon>Dikarya</taxon>
        <taxon>Basidiomycota</taxon>
        <taxon>Agaricomycotina</taxon>
        <taxon>Tremellomycetes</taxon>
        <taxon>Tremellales</taxon>
        <taxon>Cuniculitremaceae</taxon>
        <taxon>Kockovaella</taxon>
    </lineage>
</organism>
<feature type="region of interest" description="Disordered" evidence="1">
    <location>
        <begin position="1"/>
        <end position="149"/>
    </location>
</feature>
<dbReference type="Proteomes" id="UP000193218">
    <property type="component" value="Unassembled WGS sequence"/>
</dbReference>
<dbReference type="InParanoid" id="A0A1Y1UFL9"/>
<name>A0A1Y1UFL9_9TREE</name>
<dbReference type="Pfam" id="PF00249">
    <property type="entry name" value="Myb_DNA-binding"/>
    <property type="match status" value="1"/>
</dbReference>
<dbReference type="PROSITE" id="PS51293">
    <property type="entry name" value="SANT"/>
    <property type="match status" value="1"/>
</dbReference>
<feature type="compositionally biased region" description="Polar residues" evidence="1">
    <location>
        <begin position="140"/>
        <end position="149"/>
    </location>
</feature>
<feature type="domain" description="SANT" evidence="2">
    <location>
        <begin position="587"/>
        <end position="638"/>
    </location>
</feature>
<dbReference type="AlphaFoldDB" id="A0A1Y1UFL9"/>
<feature type="compositionally biased region" description="Low complexity" evidence="1">
    <location>
        <begin position="233"/>
        <end position="248"/>
    </location>
</feature>
<dbReference type="STRING" id="4999.A0A1Y1UFL9"/>
<feature type="compositionally biased region" description="Basic residues" evidence="1">
    <location>
        <begin position="648"/>
        <end position="661"/>
    </location>
</feature>
<dbReference type="SMART" id="SM00717">
    <property type="entry name" value="SANT"/>
    <property type="match status" value="2"/>
</dbReference>
<dbReference type="InterPro" id="IPR001005">
    <property type="entry name" value="SANT/Myb"/>
</dbReference>
<feature type="compositionally biased region" description="Pro residues" evidence="1">
    <location>
        <begin position="249"/>
        <end position="259"/>
    </location>
</feature>
<feature type="compositionally biased region" description="Basic and acidic residues" evidence="1">
    <location>
        <begin position="347"/>
        <end position="357"/>
    </location>
</feature>
<evidence type="ECO:0000259" key="2">
    <source>
        <dbReference type="PROSITE" id="PS51293"/>
    </source>
</evidence>
<dbReference type="PANTHER" id="PTHR13992">
    <property type="entry name" value="NUCLEAR RECEPTOR CO-REPRESSOR RELATED NCOR"/>
    <property type="match status" value="1"/>
</dbReference>
<dbReference type="RefSeq" id="XP_021870912.1">
    <property type="nucleotide sequence ID" value="XM_022018315.1"/>
</dbReference>
<feature type="compositionally biased region" description="Basic and acidic residues" evidence="1">
    <location>
        <begin position="669"/>
        <end position="681"/>
    </location>
</feature>
<gene>
    <name evidence="3" type="ORF">BD324DRAFT_651324</name>
</gene>
<feature type="compositionally biased region" description="Basic and acidic residues" evidence="1">
    <location>
        <begin position="1028"/>
        <end position="1046"/>
    </location>
</feature>
<feature type="region of interest" description="Disordered" evidence="1">
    <location>
        <begin position="164"/>
        <end position="371"/>
    </location>
</feature>
<feature type="region of interest" description="Disordered" evidence="1">
    <location>
        <begin position="648"/>
        <end position="807"/>
    </location>
</feature>
<feature type="compositionally biased region" description="Pro residues" evidence="1">
    <location>
        <begin position="998"/>
        <end position="1007"/>
    </location>
</feature>
<evidence type="ECO:0000313" key="3">
    <source>
        <dbReference type="EMBL" id="ORX36843.1"/>
    </source>
</evidence>
<reference evidence="3 4" key="1">
    <citation type="submission" date="2017-03" db="EMBL/GenBank/DDBJ databases">
        <title>Widespread Adenine N6-methylation of Active Genes in Fungi.</title>
        <authorList>
            <consortium name="DOE Joint Genome Institute"/>
            <person name="Mondo S.J."/>
            <person name="Dannebaum R.O."/>
            <person name="Kuo R.C."/>
            <person name="Louie K.B."/>
            <person name="Bewick A.J."/>
            <person name="Labutti K."/>
            <person name="Haridas S."/>
            <person name="Kuo A."/>
            <person name="Salamov A."/>
            <person name="Ahrendt S.R."/>
            <person name="Lau R."/>
            <person name="Bowen B.P."/>
            <person name="Lipzen A."/>
            <person name="Sullivan W."/>
            <person name="Andreopoulos W.B."/>
            <person name="Clum A."/>
            <person name="Lindquist E."/>
            <person name="Daum C."/>
            <person name="Northen T.R."/>
            <person name="Ramamoorthy G."/>
            <person name="Schmitz R.J."/>
            <person name="Gryganskyi A."/>
            <person name="Culley D."/>
            <person name="Magnuson J."/>
            <person name="James T.Y."/>
            <person name="O'Malley M.A."/>
            <person name="Stajich J.E."/>
            <person name="Spatafora J.W."/>
            <person name="Visel A."/>
            <person name="Grigoriev I.V."/>
        </authorList>
    </citation>
    <scope>NUCLEOTIDE SEQUENCE [LARGE SCALE GENOMIC DNA]</scope>
    <source>
        <strain evidence="3 4">NRRL Y-17943</strain>
    </source>
</reference>
<dbReference type="SUPFAM" id="SSF46689">
    <property type="entry name" value="Homeodomain-like"/>
    <property type="match status" value="2"/>
</dbReference>
<dbReference type="InterPro" id="IPR051571">
    <property type="entry name" value="N-CoR_corepressor"/>
</dbReference>
<protein>
    <recommendedName>
        <fullName evidence="2">SANT domain-containing protein</fullName>
    </recommendedName>
</protein>
<keyword evidence="4" id="KW-1185">Reference proteome</keyword>
<feature type="compositionally biased region" description="Basic and acidic residues" evidence="1">
    <location>
        <begin position="176"/>
        <end position="194"/>
    </location>
</feature>
<dbReference type="EMBL" id="NBSH01000007">
    <property type="protein sequence ID" value="ORX36843.1"/>
    <property type="molecule type" value="Genomic_DNA"/>
</dbReference>
<dbReference type="InterPro" id="IPR009057">
    <property type="entry name" value="Homeodomain-like_sf"/>
</dbReference>
<evidence type="ECO:0000256" key="1">
    <source>
        <dbReference type="SAM" id="MobiDB-lite"/>
    </source>
</evidence>
<evidence type="ECO:0000313" key="4">
    <source>
        <dbReference type="Proteomes" id="UP000193218"/>
    </source>
</evidence>
<feature type="compositionally biased region" description="Pro residues" evidence="1">
    <location>
        <begin position="196"/>
        <end position="205"/>
    </location>
</feature>
<dbReference type="GeneID" id="33560124"/>
<feature type="compositionally biased region" description="Low complexity" evidence="1">
    <location>
        <begin position="742"/>
        <end position="771"/>
    </location>
</feature>
<dbReference type="PANTHER" id="PTHR13992:SF39">
    <property type="entry name" value="SMRTER, ISOFORM G"/>
    <property type="match status" value="1"/>
</dbReference>
<dbReference type="GO" id="GO:0006357">
    <property type="term" value="P:regulation of transcription by RNA polymerase II"/>
    <property type="evidence" value="ECO:0007669"/>
    <property type="project" value="TreeGrafter"/>
</dbReference>
<feature type="compositionally biased region" description="Low complexity" evidence="1">
    <location>
        <begin position="260"/>
        <end position="269"/>
    </location>
</feature>
<dbReference type="OrthoDB" id="10258692at2759"/>
<dbReference type="GO" id="GO:0034967">
    <property type="term" value="C:Set3 complex"/>
    <property type="evidence" value="ECO:0007669"/>
    <property type="project" value="TreeGrafter"/>
</dbReference>
<feature type="compositionally biased region" description="Low complexity" evidence="1">
    <location>
        <begin position="69"/>
        <end position="101"/>
    </location>
</feature>
<dbReference type="CDD" id="cd00167">
    <property type="entry name" value="SANT"/>
    <property type="match status" value="1"/>
</dbReference>
<accession>A0A1Y1UFL9</accession>
<feature type="region of interest" description="Disordered" evidence="1">
    <location>
        <begin position="913"/>
        <end position="1066"/>
    </location>
</feature>
<feature type="compositionally biased region" description="Acidic residues" evidence="1">
    <location>
        <begin position="107"/>
        <end position="118"/>
    </location>
</feature>
<sequence>MPWNGMDYGPSDAPRSLSPTKLSPSRHGTDPPRINFLGRNFARALERDKSAQAQIHSGPVVISRSSAVPRAPRMMRQSSSPSTSTRPRESISSPSSTPHRTVPLPPADDDSDDLEEGELVSPSKALRRPPRRSPTPEITHISSPTTSFLEQLTMTQDELWRRAVVEGVEEPEEPVEEKSVQSDTRDTLDVERPETPSVPPPPLTPGPETERELEEREDVVAELAPGPAPSTGPSPSIKPQSDSIQQPQAPSPAPSPPIEPQNDPIQQPHAPSPAPSPPIEPQGDSIQQPHTPSPAPSPLIEPQGDSIQQPHAPSPAPSPTNALAPRATIAERRSVQLPHAINKPPFSRHDPRVDTHASAESIELDPGPEPQVSEDIRRLKVIAAIRLAQQQQPLPALDIDPVLNANALVAPVANTRVSSHPYAPINPAVSPLVTRQVGREKIHQADKVARLKAEYLRIDKQWKEHCRALDASMELRGPPPADLYATPNALPILTPAAGPAPTTPGDEVFGSRANRRRGAGDSVATEAEFQEILLSLQDTAARDPTYRASKTTAVVPDMILDDEKRLLYDDENDLVTDPVAFYDFNGDAEPEWTAEERATFLRRYLAYPKQFGKIADGLPNKEAAECVHYYYRTKKSVDYKGMLASRRGDKKKRVVPIKKGGKSSALLADMERKKPTVDKTHPGPKSHITPAKSRDLLTARQRVLKETPGGSSSKEGDLVDSSAAPSRAGSEGPSTKSKMRMTVKTATAATTKRPRTSTATETLPTEPATPSDLLPPVKRPGKRRKVDADPNAPDDKPPSRRNATNSYWSVEEKRRFKELYKRHQGDTRAIAAELDGKSERQVSNYYDAHKDQIDGPGETVEEEEVKPPPFTWSGVNPPGPQLGTFPIVAIVPIPRPGGMPLSAMLNNDAAEESSRYGRFDTDNASDATVSERDGENAMTRPSPRSIIPSLATPHAAPPPPSEERRRSSFGAVYERPDHHTTLYSPRPWLPSHRQPIDPAYPAPPPRPSTVAPANPYHASRNSPWHPPSLDRHLEYPRPQHLVDRSPDSPQQWQYGPGSRTLYEDKK</sequence>